<dbReference type="GO" id="GO:0050567">
    <property type="term" value="F:glutaminyl-tRNA synthase (glutamine-hydrolyzing) activity"/>
    <property type="evidence" value="ECO:0007669"/>
    <property type="project" value="UniProtKB-UniRule"/>
</dbReference>
<evidence type="ECO:0000256" key="3">
    <source>
        <dbReference type="ARBA" id="ARBA00022741"/>
    </source>
</evidence>
<dbReference type="Pfam" id="PF01425">
    <property type="entry name" value="Amidase"/>
    <property type="match status" value="1"/>
</dbReference>
<dbReference type="STRING" id="1238425.J07HQW2_03200"/>
<dbReference type="PANTHER" id="PTHR11895">
    <property type="entry name" value="TRANSAMIDASE"/>
    <property type="match status" value="1"/>
</dbReference>
<evidence type="ECO:0000256" key="2">
    <source>
        <dbReference type="ARBA" id="ARBA00022598"/>
    </source>
</evidence>
<keyword evidence="10" id="KW-0808">Transferase</keyword>
<gene>
    <name evidence="7" type="primary">gatA</name>
    <name evidence="10" type="ORF">J07HQW2_03200</name>
</gene>
<dbReference type="HOGENOM" id="CLU_009600_0_3_2"/>
<dbReference type="GO" id="GO:0030956">
    <property type="term" value="C:glutamyl-tRNA(Gln) amidotransferase complex"/>
    <property type="evidence" value="ECO:0007669"/>
    <property type="project" value="InterPro"/>
</dbReference>
<feature type="active site" description="Charge relay system" evidence="7">
    <location>
        <position position="34"/>
    </location>
</feature>
<organism evidence="10 11">
    <name type="scientific">Haloquadratum walsbyi J07HQW2</name>
    <dbReference type="NCBI Taxonomy" id="1238425"/>
    <lineage>
        <taxon>Archaea</taxon>
        <taxon>Methanobacteriati</taxon>
        <taxon>Methanobacteriota</taxon>
        <taxon>Stenosarchaea group</taxon>
        <taxon>Halobacteria</taxon>
        <taxon>Halobacteriales</taxon>
        <taxon>Haloferacaceae</taxon>
        <taxon>Haloquadratum</taxon>
    </lineage>
</organism>
<evidence type="ECO:0000313" key="10">
    <source>
        <dbReference type="EMBL" id="ERG96717.1"/>
    </source>
</evidence>
<reference evidence="10 11" key="1">
    <citation type="journal article" date="2013" name="PLoS ONE">
        <title>Assembly-driven community genomics of a hypersaline microbial ecosystem.</title>
        <authorList>
            <person name="Podell S."/>
            <person name="Ugalde J.A."/>
            <person name="Narasingarao P."/>
            <person name="Banfield J.F."/>
            <person name="Heidelberg K.B."/>
            <person name="Allen E.E."/>
        </authorList>
    </citation>
    <scope>NUCLEOTIDE SEQUENCE [LARGE SCALE GENOMIC DNA]</scope>
    <source>
        <strain evidence="11">J07HQW2</strain>
    </source>
</reference>
<dbReference type="PROSITE" id="PS00571">
    <property type="entry name" value="AMIDASES"/>
    <property type="match status" value="1"/>
</dbReference>
<dbReference type="Proteomes" id="UP000030710">
    <property type="component" value="Unassembled WGS sequence"/>
</dbReference>
<evidence type="ECO:0000313" key="11">
    <source>
        <dbReference type="Proteomes" id="UP000030710"/>
    </source>
</evidence>
<evidence type="ECO:0000256" key="4">
    <source>
        <dbReference type="ARBA" id="ARBA00022840"/>
    </source>
</evidence>
<feature type="region of interest" description="Disordered" evidence="8">
    <location>
        <begin position="85"/>
        <end position="112"/>
    </location>
</feature>
<dbReference type="InterPro" id="IPR023631">
    <property type="entry name" value="Amidase_dom"/>
</dbReference>
<dbReference type="PANTHER" id="PTHR11895:SF7">
    <property type="entry name" value="GLUTAMYL-TRNA(GLN) AMIDOTRANSFERASE SUBUNIT A, MITOCHONDRIAL"/>
    <property type="match status" value="1"/>
</dbReference>
<dbReference type="AlphaFoldDB" id="U1PSD7"/>
<proteinExistence type="inferred from homology"/>
<dbReference type="Gene3D" id="3.90.1300.10">
    <property type="entry name" value="Amidase signature (AS) domain"/>
    <property type="match status" value="1"/>
</dbReference>
<dbReference type="eggNOG" id="arCOG01717">
    <property type="taxonomic scope" value="Archaea"/>
</dbReference>
<comment type="catalytic activity">
    <reaction evidence="6 7">
        <text>L-glutamyl-tRNA(Gln) + L-glutamine + ATP + H2O = L-glutaminyl-tRNA(Gln) + L-glutamate + ADP + phosphate + H(+)</text>
        <dbReference type="Rhea" id="RHEA:17521"/>
        <dbReference type="Rhea" id="RHEA-COMP:9681"/>
        <dbReference type="Rhea" id="RHEA-COMP:9684"/>
        <dbReference type="ChEBI" id="CHEBI:15377"/>
        <dbReference type="ChEBI" id="CHEBI:15378"/>
        <dbReference type="ChEBI" id="CHEBI:29985"/>
        <dbReference type="ChEBI" id="CHEBI:30616"/>
        <dbReference type="ChEBI" id="CHEBI:43474"/>
        <dbReference type="ChEBI" id="CHEBI:58359"/>
        <dbReference type="ChEBI" id="CHEBI:78520"/>
        <dbReference type="ChEBI" id="CHEBI:78521"/>
        <dbReference type="ChEBI" id="CHEBI:456216"/>
        <dbReference type="EC" id="6.3.5.7"/>
    </reaction>
</comment>
<protein>
    <recommendedName>
        <fullName evidence="7">Glutamyl-tRNA(Gln) amidotransferase subunit A</fullName>
        <shortName evidence="7">Glu-ADT subunit A</shortName>
        <ecNumber evidence="7">6.3.5.7</ecNumber>
    </recommendedName>
</protein>
<feature type="active site" description="Charge relay system" evidence="7">
    <location>
        <position position="109"/>
    </location>
</feature>
<comment type="subunit">
    <text evidence="7">Heterotrimer of A, B and C subunits.</text>
</comment>
<name>U1PSD7_9EURY</name>
<dbReference type="HAMAP" id="MF_00120">
    <property type="entry name" value="GatA"/>
    <property type="match status" value="1"/>
</dbReference>
<evidence type="ECO:0000259" key="9">
    <source>
        <dbReference type="Pfam" id="PF01425"/>
    </source>
</evidence>
<evidence type="ECO:0000256" key="1">
    <source>
        <dbReference type="ARBA" id="ARBA00008069"/>
    </source>
</evidence>
<dbReference type="GO" id="GO:0016740">
    <property type="term" value="F:transferase activity"/>
    <property type="evidence" value="ECO:0007669"/>
    <property type="project" value="UniProtKB-KW"/>
</dbReference>
<dbReference type="EC" id="6.3.5.7" evidence="7"/>
<dbReference type="InterPro" id="IPR000120">
    <property type="entry name" value="Amidase"/>
</dbReference>
<comment type="function">
    <text evidence="7">Allows the formation of correctly charged Gln-tRNA(Gln) through the transamidation of misacylated Glu-tRNA(Gln) in organisms which lack glutaminyl-tRNA synthetase. The reaction takes place in the presence of glutamine and ATP through an activated gamma-phospho-Glu-tRNA(Gln).</text>
</comment>
<dbReference type="GO" id="GO:0006412">
    <property type="term" value="P:translation"/>
    <property type="evidence" value="ECO:0007669"/>
    <property type="project" value="UniProtKB-UniRule"/>
</dbReference>
<evidence type="ECO:0000256" key="6">
    <source>
        <dbReference type="ARBA" id="ARBA00047407"/>
    </source>
</evidence>
<comment type="similarity">
    <text evidence="1 7">Belongs to the amidase family. GatA subfamily.</text>
</comment>
<dbReference type="InterPro" id="IPR004412">
    <property type="entry name" value="GatA"/>
</dbReference>
<keyword evidence="3 7" id="KW-0547">Nucleotide-binding</keyword>
<dbReference type="GO" id="GO:0005524">
    <property type="term" value="F:ATP binding"/>
    <property type="evidence" value="ECO:0007669"/>
    <property type="project" value="UniProtKB-KW"/>
</dbReference>
<feature type="active site" description="Acyl-ester intermediate" evidence="7">
    <location>
        <position position="133"/>
    </location>
</feature>
<keyword evidence="2 7" id="KW-0436">Ligase</keyword>
<keyword evidence="4 7" id="KW-0067">ATP-binding</keyword>
<feature type="domain" description="Amidase" evidence="9">
    <location>
        <begin position="4"/>
        <end position="469"/>
    </location>
</feature>
<dbReference type="InterPro" id="IPR020556">
    <property type="entry name" value="Amidase_CS"/>
</dbReference>
<evidence type="ECO:0000256" key="7">
    <source>
        <dbReference type="HAMAP-Rule" id="MF_00120"/>
    </source>
</evidence>
<dbReference type="InterPro" id="IPR036928">
    <property type="entry name" value="AS_sf"/>
</dbReference>
<evidence type="ECO:0000256" key="5">
    <source>
        <dbReference type="ARBA" id="ARBA00022917"/>
    </source>
</evidence>
<accession>U1PSD7</accession>
<dbReference type="SUPFAM" id="SSF75304">
    <property type="entry name" value="Amidase signature (AS) enzymes"/>
    <property type="match status" value="1"/>
</dbReference>
<sequence>MDLNAFITAEEIDPEVESETEAKPALGDVTVAVKDNISTAGVRTTCGSAMLSSYVPPYDATVVERLKQAGATIVGKTNMDEFGMGGTTETSAYGPTKNPVDTGHVPGGSSGGSAAAVASGAADIALGSDTGGSVRNPAAFCGVVGIKPTYGLVSRYGLIAYANSLEQIGPIAPTVREAAELLDVIAGPDPHDATTRFDSGEISISGVDTLQSESESESESEASHPATTRTYAAAVDQDVSGMTVGVVTDLLDDADDRVVETFREAIAELESQGLEIVEVSLDSLEHAVQAYYVIAMSEASSNLARFDGVRYGPGGGDGDGDGESGQENIDKIVTDVDVNDGNWNDAFAAVRDVGFGEEVKRRILLGTYALSAGYHEKYYEKAQDAREWVKQDFESAFETADVLATPTMPVLPPAIGESIDDPLKLYLMDANTVPVNLANLPAVSVPAGEVDGLPVGLQVIGPAFGEELIIQAAAAVE</sequence>
<keyword evidence="5 7" id="KW-0648">Protein biosynthesis</keyword>
<evidence type="ECO:0000256" key="8">
    <source>
        <dbReference type="SAM" id="MobiDB-lite"/>
    </source>
</evidence>
<dbReference type="EMBL" id="KE356561">
    <property type="protein sequence ID" value="ERG96717.1"/>
    <property type="molecule type" value="Genomic_DNA"/>
</dbReference>